<name>A0A4D7JQC4_9BACT</name>
<dbReference type="AlphaFoldDB" id="A0A4D7JQC4"/>
<reference evidence="6 7" key="1">
    <citation type="submission" date="2018-04" db="EMBL/GenBank/DDBJ databases">
        <title>Complete genome uncultured novel isolate.</title>
        <authorList>
            <person name="Merlino G."/>
        </authorList>
    </citation>
    <scope>NUCLEOTIDE SEQUENCE [LARGE SCALE GENOMIC DNA]</scope>
    <source>
        <strain evidence="7">R1DC9</strain>
    </source>
</reference>
<dbReference type="Pfam" id="PF01609">
    <property type="entry name" value="DDE_Tnp_1"/>
    <property type="match status" value="1"/>
</dbReference>
<evidence type="ECO:0000256" key="4">
    <source>
        <dbReference type="ARBA" id="ARBA00023172"/>
    </source>
</evidence>
<dbReference type="GO" id="GO:0006313">
    <property type="term" value="P:DNA transposition"/>
    <property type="evidence" value="ECO:0007669"/>
    <property type="project" value="InterPro"/>
</dbReference>
<dbReference type="SUPFAM" id="SSF53098">
    <property type="entry name" value="Ribonuclease H-like"/>
    <property type="match status" value="1"/>
</dbReference>
<evidence type="ECO:0000313" key="7">
    <source>
        <dbReference type="Proteomes" id="UP000298616"/>
    </source>
</evidence>
<evidence type="ECO:0000256" key="2">
    <source>
        <dbReference type="ARBA" id="ARBA00022578"/>
    </source>
</evidence>
<feature type="domain" description="Transposase IS4-like" evidence="5">
    <location>
        <begin position="77"/>
        <end position="322"/>
    </location>
</feature>
<keyword evidence="7" id="KW-1185">Reference proteome</keyword>
<comment type="similarity">
    <text evidence="1">Belongs to the transposase 11 family.</text>
</comment>
<dbReference type="OrthoDB" id="157819at2"/>
<organism evidence="6 7">
    <name type="scientific">Mangrovivirga cuniculi</name>
    <dbReference type="NCBI Taxonomy" id="2715131"/>
    <lineage>
        <taxon>Bacteria</taxon>
        <taxon>Pseudomonadati</taxon>
        <taxon>Bacteroidota</taxon>
        <taxon>Cytophagia</taxon>
        <taxon>Cytophagales</taxon>
        <taxon>Mangrovivirgaceae</taxon>
        <taxon>Mangrovivirga</taxon>
    </lineage>
</organism>
<evidence type="ECO:0000313" key="6">
    <source>
        <dbReference type="EMBL" id="QCK16857.1"/>
    </source>
</evidence>
<dbReference type="GO" id="GO:0003677">
    <property type="term" value="F:DNA binding"/>
    <property type="evidence" value="ECO:0007669"/>
    <property type="project" value="UniProtKB-KW"/>
</dbReference>
<evidence type="ECO:0000259" key="5">
    <source>
        <dbReference type="Pfam" id="PF01609"/>
    </source>
</evidence>
<keyword evidence="2" id="KW-0815">Transposition</keyword>
<keyword evidence="3" id="KW-0238">DNA-binding</keyword>
<gene>
    <name evidence="6" type="ORF">DCC35_20025</name>
</gene>
<keyword evidence="4" id="KW-0233">DNA recombination</keyword>
<proteinExistence type="inferred from homology"/>
<dbReference type="InterPro" id="IPR002559">
    <property type="entry name" value="Transposase_11"/>
</dbReference>
<accession>A0A4D7JQC4</accession>
<evidence type="ECO:0000256" key="3">
    <source>
        <dbReference type="ARBA" id="ARBA00023125"/>
    </source>
</evidence>
<dbReference type="GO" id="GO:0004803">
    <property type="term" value="F:transposase activity"/>
    <property type="evidence" value="ECO:0007669"/>
    <property type="project" value="InterPro"/>
</dbReference>
<dbReference type="NCBIfam" id="NF033592">
    <property type="entry name" value="transpos_IS4_1"/>
    <property type="match status" value="1"/>
</dbReference>
<protein>
    <submittedName>
        <fullName evidence="6">IS4 family transposase</fullName>
    </submittedName>
</protein>
<dbReference type="Proteomes" id="UP000298616">
    <property type="component" value="Chromosome"/>
</dbReference>
<dbReference type="KEGG" id="fpf:DCC35_20025"/>
<dbReference type="PANTHER" id="PTHR33258:SF1">
    <property type="entry name" value="TRANSPOSASE INSL FOR INSERTION SEQUENCE ELEMENT IS186A-RELATED"/>
    <property type="match status" value="1"/>
</dbReference>
<dbReference type="InterPro" id="IPR047952">
    <property type="entry name" value="Transpos_IS4"/>
</dbReference>
<evidence type="ECO:0000256" key="1">
    <source>
        <dbReference type="ARBA" id="ARBA00010075"/>
    </source>
</evidence>
<dbReference type="InterPro" id="IPR012337">
    <property type="entry name" value="RNaseH-like_sf"/>
</dbReference>
<dbReference type="EMBL" id="CP028923">
    <property type="protein sequence ID" value="QCK16857.1"/>
    <property type="molecule type" value="Genomic_DNA"/>
</dbReference>
<sequence length="399" mass="46232">MTPESFLNTVFFSNSRSCPTLSDYSISMEYNTSKSISKQAFDKRFNNRTKAMLLQLLQEVIASQISRKSIYSRSLFSEIRIMDSSEFRVTKNLADSFPGYGGSGTDAVAQVQLEYELLRGKVTELSLGSALDSDVTAGRKQLDQIPPNALLLRDLGYNSPKVLEEISQRDIYFVSRAKAQWSMFIKHDGELKKLTIQDIRNKLTSQKEKYLDLEIFLGSKILMPVRLIANLLTEEQRQVRIKKKRSKRGALSKLAEESSGLNLFVTNIEKDKCSAKSVYELYTLRWQIELIFKTWKSILQLHKIHAMNAVRLECVILIKFIWVMLNWSILKLFEETSRKEISLHKFTRTMVDRSTTLNLSLLQDPESFYKWLMKLNKITRKHHEKEYKKGSKLIAEILI</sequence>
<dbReference type="PANTHER" id="PTHR33258">
    <property type="entry name" value="TRANSPOSASE INSL FOR INSERTION SEQUENCE ELEMENT IS186A-RELATED"/>
    <property type="match status" value="1"/>
</dbReference>